<proteinExistence type="predicted"/>
<dbReference type="HOGENOM" id="CLU_842598_0_0_1"/>
<comment type="caution">
    <text evidence="1">The sequence shown here is derived from an EMBL/GenBank/DDBJ whole genome shotgun (WGS) entry which is preliminary data.</text>
</comment>
<feature type="non-terminal residue" evidence="1">
    <location>
        <position position="1"/>
    </location>
</feature>
<dbReference type="OrthoDB" id="5810123at2759"/>
<keyword evidence="2" id="KW-1185">Reference proteome</keyword>
<dbReference type="OMA" id="YCSLVGM"/>
<dbReference type="KEGG" id="crq:GCK72_017888"/>
<organism evidence="1 2">
    <name type="scientific">Caenorhabditis remanei</name>
    <name type="common">Caenorhabditis vulgaris</name>
    <dbReference type="NCBI Taxonomy" id="31234"/>
    <lineage>
        <taxon>Eukaryota</taxon>
        <taxon>Metazoa</taxon>
        <taxon>Ecdysozoa</taxon>
        <taxon>Nematoda</taxon>
        <taxon>Chromadorea</taxon>
        <taxon>Rhabditida</taxon>
        <taxon>Rhabditina</taxon>
        <taxon>Rhabditomorpha</taxon>
        <taxon>Rhabditoidea</taxon>
        <taxon>Rhabditidae</taxon>
        <taxon>Peloderinae</taxon>
        <taxon>Caenorhabditis</taxon>
    </lineage>
</organism>
<sequence>MVLFFTSCPTSSLVSQSPTPSSTISTTTTSDVFLEHQKSQPIPVRNNGQWDNSDHLSCSPLERFPSPLATSAESVNSIKSSCSSRSSAERETERAQRRQLLNTSLSKLREESNMPLRKHLLIFNTVKTIQKDLDQLDDEELYCSLVGMSNETTTAMLMEVDGTGDECCWGNEKDCYNNEMMMMITNANDVVDSAVNCGAPLKQEERGASSDICGMMFGDDLEMEETETKTWSWSTGTSIFDSVQESKSGSMDALFKWSSSCSDAAYSSPISNNSFGGWANSSPVSGESLYGLSDDSTSSWSHGATGFDMWGNSDPLGSARFDMHNLLLLQA</sequence>
<evidence type="ECO:0000313" key="2">
    <source>
        <dbReference type="Proteomes" id="UP000216624"/>
    </source>
</evidence>
<evidence type="ECO:0000313" key="1">
    <source>
        <dbReference type="EMBL" id="OZF77946.1"/>
    </source>
</evidence>
<accession>A0A260YWZ6</accession>
<dbReference type="eggNOG" id="ENOG502TGN6">
    <property type="taxonomic scope" value="Eukaryota"/>
</dbReference>
<dbReference type="CTD" id="9810648"/>
<protein>
    <submittedName>
        <fullName evidence="1">Uncharacterized protein</fullName>
    </submittedName>
</protein>
<dbReference type="EMBL" id="NMWX01000564">
    <property type="protein sequence ID" value="OZF77946.1"/>
    <property type="molecule type" value="Genomic_DNA"/>
</dbReference>
<gene>
    <name evidence="1" type="ORF">FL82_18777</name>
</gene>
<name>A0A260YWZ6_CAERE</name>
<dbReference type="Proteomes" id="UP000216624">
    <property type="component" value="Unassembled WGS sequence"/>
</dbReference>
<reference evidence="1" key="1">
    <citation type="submission" date="2017-08" db="EMBL/GenBank/DDBJ databases">
        <authorList>
            <person name="de Groot N.N."/>
        </authorList>
    </citation>
    <scope>NUCLEOTIDE SEQUENCE [LARGE SCALE GENOMIC DNA]</scope>
    <source>
        <strain evidence="1">PX439</strain>
    </source>
</reference>